<feature type="transmembrane region" description="Helical" evidence="1">
    <location>
        <begin position="7"/>
        <end position="27"/>
    </location>
</feature>
<organism evidence="2 3">
    <name type="scientific">Winogradskyella maritima</name>
    <dbReference type="NCBI Taxonomy" id="1517766"/>
    <lineage>
        <taxon>Bacteria</taxon>
        <taxon>Pseudomonadati</taxon>
        <taxon>Bacteroidota</taxon>
        <taxon>Flavobacteriia</taxon>
        <taxon>Flavobacteriales</taxon>
        <taxon>Flavobacteriaceae</taxon>
        <taxon>Winogradskyella</taxon>
    </lineage>
</organism>
<feature type="transmembrane region" description="Helical" evidence="1">
    <location>
        <begin position="100"/>
        <end position="120"/>
    </location>
</feature>
<comment type="caution">
    <text evidence="2">The sequence shown here is derived from an EMBL/GenBank/DDBJ whole genome shotgun (WGS) entry which is preliminary data.</text>
</comment>
<keyword evidence="1" id="KW-0472">Membrane</keyword>
<keyword evidence="3" id="KW-1185">Reference proteome</keyword>
<evidence type="ECO:0000313" key="3">
    <source>
        <dbReference type="Proteomes" id="UP001595812"/>
    </source>
</evidence>
<feature type="transmembrane region" description="Helical" evidence="1">
    <location>
        <begin position="71"/>
        <end position="88"/>
    </location>
</feature>
<accession>A0ABV8AI03</accession>
<name>A0ABV8AI03_9FLAO</name>
<sequence length="126" mass="14176">MKLSKYNIHLFISAIIVLYAGICYGFFPDVFLKIHPSTADEFNFQKAIMMLYLGFASIWLLGLLNASYLKTAMLSQVVFMLALALGRMMSMALDGIPSNFYLYGVLGELFLGVYGVWALITNHEQN</sequence>
<evidence type="ECO:0000256" key="1">
    <source>
        <dbReference type="SAM" id="Phobius"/>
    </source>
</evidence>
<protein>
    <submittedName>
        <fullName evidence="2">DUF4345 domain-containing protein</fullName>
    </submittedName>
</protein>
<dbReference type="EMBL" id="JBHSAT010000004">
    <property type="protein sequence ID" value="MFC3876237.1"/>
    <property type="molecule type" value="Genomic_DNA"/>
</dbReference>
<keyword evidence="1" id="KW-0812">Transmembrane</keyword>
<reference evidence="3" key="1">
    <citation type="journal article" date="2019" name="Int. J. Syst. Evol. Microbiol.">
        <title>The Global Catalogue of Microorganisms (GCM) 10K type strain sequencing project: providing services to taxonomists for standard genome sequencing and annotation.</title>
        <authorList>
            <consortium name="The Broad Institute Genomics Platform"/>
            <consortium name="The Broad Institute Genome Sequencing Center for Infectious Disease"/>
            <person name="Wu L."/>
            <person name="Ma J."/>
        </authorList>
    </citation>
    <scope>NUCLEOTIDE SEQUENCE [LARGE SCALE GENOMIC DNA]</scope>
    <source>
        <strain evidence="3">CECT 8979</strain>
    </source>
</reference>
<dbReference type="InterPro" id="IPR025597">
    <property type="entry name" value="DUF4345"/>
</dbReference>
<evidence type="ECO:0000313" key="2">
    <source>
        <dbReference type="EMBL" id="MFC3876237.1"/>
    </source>
</evidence>
<proteinExistence type="predicted"/>
<dbReference type="Pfam" id="PF14248">
    <property type="entry name" value="DUF4345"/>
    <property type="match status" value="1"/>
</dbReference>
<dbReference type="Proteomes" id="UP001595812">
    <property type="component" value="Unassembled WGS sequence"/>
</dbReference>
<gene>
    <name evidence="2" type="ORF">ACFOSX_03245</name>
</gene>
<keyword evidence="1" id="KW-1133">Transmembrane helix</keyword>
<feature type="transmembrane region" description="Helical" evidence="1">
    <location>
        <begin position="47"/>
        <end position="64"/>
    </location>
</feature>
<dbReference type="RefSeq" id="WP_386096966.1">
    <property type="nucleotide sequence ID" value="NZ_JBHSAT010000004.1"/>
</dbReference>